<feature type="transmembrane region" description="Helical" evidence="1">
    <location>
        <begin position="56"/>
        <end position="78"/>
    </location>
</feature>
<evidence type="ECO:0000256" key="1">
    <source>
        <dbReference type="SAM" id="Phobius"/>
    </source>
</evidence>
<keyword evidence="1" id="KW-0472">Membrane</keyword>
<organism evidence="2 3">
    <name type="scientific">Vibrio parahaemolyticus</name>
    <dbReference type="NCBI Taxonomy" id="670"/>
    <lineage>
        <taxon>Bacteria</taxon>
        <taxon>Pseudomonadati</taxon>
        <taxon>Pseudomonadota</taxon>
        <taxon>Gammaproteobacteria</taxon>
        <taxon>Vibrionales</taxon>
        <taxon>Vibrionaceae</taxon>
        <taxon>Vibrio</taxon>
    </lineage>
</organism>
<feature type="transmembrane region" description="Helical" evidence="1">
    <location>
        <begin position="32"/>
        <end position="49"/>
    </location>
</feature>
<accession>A0AA46QW28</accession>
<keyword evidence="1" id="KW-1133">Transmembrane helix</keyword>
<feature type="transmembrane region" description="Helical" evidence="1">
    <location>
        <begin position="84"/>
        <end position="101"/>
    </location>
</feature>
<dbReference type="EMBL" id="VRMQ01000001">
    <property type="protein sequence ID" value="TXN18826.1"/>
    <property type="molecule type" value="Genomic_DNA"/>
</dbReference>
<comment type="caution">
    <text evidence="2">The sequence shown here is derived from an EMBL/GenBank/DDBJ whole genome shotgun (WGS) entry which is preliminary data.</text>
</comment>
<dbReference type="Proteomes" id="UP000321504">
    <property type="component" value="Unassembled WGS sequence"/>
</dbReference>
<proteinExistence type="predicted"/>
<keyword evidence="1" id="KW-0812">Transmembrane</keyword>
<reference evidence="2 3" key="1">
    <citation type="submission" date="2019-08" db="EMBL/GenBank/DDBJ databases">
        <title>Emerging of two pre-pandemic pathogenic O4:KUT lineages of Vibrio parahaemolyticus in coastal eastern China.</title>
        <authorList>
            <person name="Yu H."/>
        </authorList>
    </citation>
    <scope>NUCLEOTIDE SEQUENCE [LARGE SCALE GENOMIC DNA]</scope>
    <source>
        <strain evidence="2 3">HZ17-383</strain>
    </source>
</reference>
<name>A0AA46QW28_VIBPH</name>
<protein>
    <submittedName>
        <fullName evidence="2">Uncharacterized protein</fullName>
    </submittedName>
</protein>
<gene>
    <name evidence="2" type="ORF">FVP01_07510</name>
</gene>
<evidence type="ECO:0000313" key="2">
    <source>
        <dbReference type="EMBL" id="TXN18826.1"/>
    </source>
</evidence>
<dbReference type="AlphaFoldDB" id="A0AA46QW28"/>
<evidence type="ECO:0000313" key="3">
    <source>
        <dbReference type="Proteomes" id="UP000321504"/>
    </source>
</evidence>
<sequence length="107" mass="11970">MIVLSRGVSLFLLLMLVVMLHSELSISDGNTNLYAFIPFALVYLLPLFPNSILVKIKVIIIMAFVVSVVLCFGVWLTFPAARGAVVGYFFVINILIFLTLYQRVKAE</sequence>